<reference evidence="10" key="2">
    <citation type="submission" date="2021-02" db="EMBL/GenBank/DDBJ databases">
        <authorList>
            <person name="Kimball J.A."/>
            <person name="Haas M.W."/>
            <person name="Macchietto M."/>
            <person name="Kono T."/>
            <person name="Duquette J."/>
            <person name="Shao M."/>
        </authorList>
    </citation>
    <scope>NUCLEOTIDE SEQUENCE</scope>
    <source>
        <tissue evidence="10">Fresh leaf tissue</tissue>
    </source>
</reference>
<feature type="compositionally biased region" description="Pro residues" evidence="6">
    <location>
        <begin position="1077"/>
        <end position="1087"/>
    </location>
</feature>
<feature type="region of interest" description="Disordered" evidence="6">
    <location>
        <begin position="1"/>
        <end position="21"/>
    </location>
</feature>
<dbReference type="InterPro" id="IPR001394">
    <property type="entry name" value="Peptidase_C19_UCH"/>
</dbReference>
<comment type="similarity">
    <text evidence="1">Belongs to the peptidase C19 family.</text>
</comment>
<dbReference type="InterPro" id="IPR018200">
    <property type="entry name" value="USP_CS"/>
</dbReference>
<evidence type="ECO:0000313" key="10">
    <source>
        <dbReference type="EMBL" id="KAG8048019.1"/>
    </source>
</evidence>
<dbReference type="PROSITE" id="PS00972">
    <property type="entry name" value="USP_1"/>
    <property type="match status" value="1"/>
</dbReference>
<reference evidence="10" key="1">
    <citation type="journal article" date="2021" name="bioRxiv">
        <title>Whole Genome Assembly and Annotation of Northern Wild Rice, Zizania palustris L., Supports a Whole Genome Duplication in the Zizania Genus.</title>
        <authorList>
            <person name="Haas M."/>
            <person name="Kono T."/>
            <person name="Macchietto M."/>
            <person name="Millas R."/>
            <person name="McGilp L."/>
            <person name="Shao M."/>
            <person name="Duquette J."/>
            <person name="Hirsch C.N."/>
            <person name="Kimball J."/>
        </authorList>
    </citation>
    <scope>NUCLEOTIDE SEQUENCE</scope>
    <source>
        <tissue evidence="10">Fresh leaf tissue</tissue>
    </source>
</reference>
<dbReference type="Pfam" id="PF00443">
    <property type="entry name" value="UCH"/>
    <property type="match status" value="1"/>
</dbReference>
<keyword evidence="4" id="KW-0862">Zinc</keyword>
<evidence type="ECO:0000256" key="4">
    <source>
        <dbReference type="ARBA" id="ARBA00022833"/>
    </source>
</evidence>
<evidence type="ECO:0000256" key="1">
    <source>
        <dbReference type="ARBA" id="ARBA00009085"/>
    </source>
</evidence>
<feature type="region of interest" description="Disordered" evidence="6">
    <location>
        <begin position="694"/>
        <end position="715"/>
    </location>
</feature>
<name>A0A8J5VKI7_ZIZPA</name>
<dbReference type="InterPro" id="IPR001607">
    <property type="entry name" value="Znf_UBP"/>
</dbReference>
<feature type="compositionally biased region" description="Low complexity" evidence="6">
    <location>
        <begin position="1062"/>
        <end position="1073"/>
    </location>
</feature>
<dbReference type="GO" id="GO:0008270">
    <property type="term" value="F:zinc ion binding"/>
    <property type="evidence" value="ECO:0007669"/>
    <property type="project" value="UniProtKB-KW"/>
</dbReference>
<dbReference type="Pfam" id="PF13920">
    <property type="entry name" value="zf-C3HC4_3"/>
    <property type="match status" value="1"/>
</dbReference>
<keyword evidence="11" id="KW-1185">Reference proteome</keyword>
<sequence>MDAEKSAGEWEMGKESPRKMWMRRYGDTEEKERAHFWMRRYGSAAGEEQTDRKDGAAAAEEQTDRKDGAAAAEEQTDRKGGATDQGICGHFDRFLDDMAMFISGVRFFEFAPRCEHYLCENKVEKSTILVCMDCNLHFCIGEGTWNNPQGHARWHATMQHHWVGSWLNEPEVLYCFVCEQRLNLDITTIGTVKTPGSITDSENCEHFSCDEEEFDMIFSEINSSKNAPVCQHHGCPITGKTNIMVCTECNMHFCARTMANKRPMGHAREHAQKLQHWVGLWYSDPYQGYCFTCEFILFFGNDEADVHAPRLAKGHGCLIRGIPNLGNTCYLNALLQCLLVVGKLRAMMLGPYTPLGILGEALKELFEEANSVNRAGCLLNPTKLLACIRGMDPRFVGSNMQDSHELLCSLRNGLDNDDNLMMPPKQQDVASSAASPRVIGSIFGGQLSVTTSCRCCSYRSSSYEIIYDISAPLPSERPPPKGIASPPRNISCRSQEKIGTKLFPEVDMSNAEIVQAIAEGNDSHITGLELEGVVIEKTSEPLGVDSTEVEQIPGDIVQMPAKASDLEQNGSAGLDETLSKPEVSIEAMKNTQALDPEFLKSRLYQIQKSMELELYQTGPHSVEGAAEDKGKAPCSNIADDKAEDSNYLASIEECLALHFKAELVEWTCENCSKVADYMSTSGSKDGKHMIESTHKNTVIDGDQTEKSDRITSQSEQSGYLNSFVVECTSSGRKQHGSDSQHQVMCPVDSTAEETTSGIICSEKYLTSNNKADKKPECHEGNQDAVPSGFPAENPANTRDQGQRKQVKLDVDKNQKEQKDRNEGAIQTHLISKLPPVLAIHLKRSLGTVKVRGHVSFEEILDVGQFMEPSSEDKDNSSYRLVGVIEHRGPSTNVGHWVAYVRASSEQPDWGSSSWFCARDSTIREVSLEEVLRRRGWLGRIREGEWVVVVGMEGRVLRRSVTLADQLAAVGPAGPVGSCNLRDLLKLRDEDELAAGRRAAVTLASAMAAERIAPAPATAPEPSSSAAAAAAARTLLDIIRDDQPLSSAGDGGDALFVRRAVSLPSPTTASPPATEVARPPPQETPPRQLPAAAAVSPPPEEEEQGERVSLMALLEQTERQWSAGSEATVREQEQELVPAAASAAEDEPEPETCRGAAGGGCCCVCMTRAKGAAFIPCGHTFCRTCARELLAGRGRCPLCNAAILDVLDIF</sequence>
<proteinExistence type="inferred from homology"/>
<gene>
    <name evidence="10" type="ORF">GUJ93_ZPchr0008g12618</name>
</gene>
<dbReference type="EMBL" id="JAAALK010000290">
    <property type="protein sequence ID" value="KAG8048019.1"/>
    <property type="molecule type" value="Genomic_DNA"/>
</dbReference>
<dbReference type="PROSITE" id="PS00518">
    <property type="entry name" value="ZF_RING_1"/>
    <property type="match status" value="1"/>
</dbReference>
<feature type="domain" description="USP" evidence="8">
    <location>
        <begin position="320"/>
        <end position="943"/>
    </location>
</feature>
<keyword evidence="2" id="KW-0479">Metal-binding</keyword>
<dbReference type="GO" id="GO:0016579">
    <property type="term" value="P:protein deubiquitination"/>
    <property type="evidence" value="ECO:0007669"/>
    <property type="project" value="InterPro"/>
</dbReference>
<evidence type="ECO:0000256" key="5">
    <source>
        <dbReference type="PROSITE-ProRule" id="PRU00502"/>
    </source>
</evidence>
<dbReference type="GO" id="GO:0004843">
    <property type="term" value="F:cysteine-type deubiquitinase activity"/>
    <property type="evidence" value="ECO:0007669"/>
    <property type="project" value="InterPro"/>
</dbReference>
<dbReference type="PROSITE" id="PS50271">
    <property type="entry name" value="ZF_UBP"/>
    <property type="match status" value="1"/>
</dbReference>
<dbReference type="OrthoDB" id="2020758at2759"/>
<evidence type="ECO:0008006" key="12">
    <source>
        <dbReference type="Google" id="ProtNLM"/>
    </source>
</evidence>
<evidence type="ECO:0000313" key="11">
    <source>
        <dbReference type="Proteomes" id="UP000729402"/>
    </source>
</evidence>
<dbReference type="InterPro" id="IPR001841">
    <property type="entry name" value="Znf_RING"/>
</dbReference>
<feature type="region of interest" description="Disordered" evidence="6">
    <location>
        <begin position="771"/>
        <end position="823"/>
    </location>
</feature>
<evidence type="ECO:0000256" key="3">
    <source>
        <dbReference type="ARBA" id="ARBA00022771"/>
    </source>
</evidence>
<protein>
    <recommendedName>
        <fullName evidence="12">Ubiquitinyl hydrolase 1</fullName>
    </recommendedName>
</protein>
<feature type="domain" description="RING-type" evidence="7">
    <location>
        <begin position="1161"/>
        <end position="1199"/>
    </location>
</feature>
<evidence type="ECO:0000256" key="6">
    <source>
        <dbReference type="SAM" id="MobiDB-lite"/>
    </source>
</evidence>
<evidence type="ECO:0000259" key="8">
    <source>
        <dbReference type="PROSITE" id="PS50235"/>
    </source>
</evidence>
<dbReference type="AlphaFoldDB" id="A0A8J5VKI7"/>
<feature type="region of interest" description="Disordered" evidence="6">
    <location>
        <begin position="1062"/>
        <end position="1105"/>
    </location>
</feature>
<organism evidence="10 11">
    <name type="scientific">Zizania palustris</name>
    <name type="common">Northern wild rice</name>
    <dbReference type="NCBI Taxonomy" id="103762"/>
    <lineage>
        <taxon>Eukaryota</taxon>
        <taxon>Viridiplantae</taxon>
        <taxon>Streptophyta</taxon>
        <taxon>Embryophyta</taxon>
        <taxon>Tracheophyta</taxon>
        <taxon>Spermatophyta</taxon>
        <taxon>Magnoliopsida</taxon>
        <taxon>Liliopsida</taxon>
        <taxon>Poales</taxon>
        <taxon>Poaceae</taxon>
        <taxon>BOP clade</taxon>
        <taxon>Oryzoideae</taxon>
        <taxon>Oryzeae</taxon>
        <taxon>Zizaniinae</taxon>
        <taxon>Zizania</taxon>
    </lineage>
</organism>
<dbReference type="Proteomes" id="UP000729402">
    <property type="component" value="Unassembled WGS sequence"/>
</dbReference>
<dbReference type="PROSITE" id="PS50089">
    <property type="entry name" value="ZF_RING_2"/>
    <property type="match status" value="1"/>
</dbReference>
<dbReference type="InterPro" id="IPR017907">
    <property type="entry name" value="Znf_RING_CS"/>
</dbReference>
<dbReference type="PROSITE" id="PS50235">
    <property type="entry name" value="USP_3"/>
    <property type="match status" value="1"/>
</dbReference>
<feature type="domain" description="UBP-type" evidence="9">
    <location>
        <begin position="202"/>
        <end position="315"/>
    </location>
</feature>
<accession>A0A8J5VKI7</accession>
<dbReference type="InterPro" id="IPR028889">
    <property type="entry name" value="USP"/>
</dbReference>
<feature type="compositionally biased region" description="Basic and acidic residues" evidence="6">
    <location>
        <begin position="771"/>
        <end position="781"/>
    </location>
</feature>
<comment type="caution">
    <text evidence="10">The sequence shown here is derived from an EMBL/GenBank/DDBJ whole genome shotgun (WGS) entry which is preliminary data.</text>
</comment>
<dbReference type="PANTHER" id="PTHR46629">
    <property type="entry name" value="OS01G0917900 PROTEIN"/>
    <property type="match status" value="1"/>
</dbReference>
<evidence type="ECO:0000259" key="7">
    <source>
        <dbReference type="PROSITE" id="PS50089"/>
    </source>
</evidence>
<evidence type="ECO:0000259" key="9">
    <source>
        <dbReference type="PROSITE" id="PS50271"/>
    </source>
</evidence>
<feature type="region of interest" description="Disordered" evidence="6">
    <location>
        <begin position="44"/>
        <end position="83"/>
    </location>
</feature>
<evidence type="ECO:0000256" key="2">
    <source>
        <dbReference type="ARBA" id="ARBA00022723"/>
    </source>
</evidence>
<feature type="compositionally biased region" description="Basic and acidic residues" evidence="6">
    <location>
        <begin position="800"/>
        <end position="822"/>
    </location>
</feature>
<keyword evidence="3 5" id="KW-0863">Zinc-finger</keyword>
<dbReference type="SMART" id="SM00184">
    <property type="entry name" value="RING"/>
    <property type="match status" value="1"/>
</dbReference>